<dbReference type="SMART" id="SM00091">
    <property type="entry name" value="PAS"/>
    <property type="match status" value="1"/>
</dbReference>
<dbReference type="SUPFAM" id="SSF55785">
    <property type="entry name" value="PYP-like sensor domain (PAS domain)"/>
    <property type="match status" value="1"/>
</dbReference>
<keyword evidence="1" id="KW-0472">Membrane</keyword>
<proteinExistence type="predicted"/>
<evidence type="ECO:0000313" key="4">
    <source>
        <dbReference type="Proteomes" id="UP001179614"/>
    </source>
</evidence>
<feature type="transmembrane region" description="Helical" evidence="1">
    <location>
        <begin position="40"/>
        <end position="73"/>
    </location>
</feature>
<sequence length="274" mass="29334">MRFGWRAISGPVLTAATPLLAMLFDRFIPTPSLAPSLAPLFVCIVALAGALSGFASAITSAALAVIGAALIVLNRSGVPFHAPGDLVQLGLLAATAIGTAGITGLMRERLLGSFAAERQSHATAARLSAALDQVDIGIVLLDAETRAEFINRAFRDYFALPDEVADGKPPFIALMYHGRDTGAFELPEDELGTFIAQRMEMVRTGDATPINIALRNGEVLRFVCAALPDGGRMLSYTPVTDLVRHTDAPARADYYRSLRDPANRKLIRYLRVAE</sequence>
<reference evidence="3" key="1">
    <citation type="submission" date="2021-12" db="EMBL/GenBank/DDBJ databases">
        <title>Bradyrhizobium xenonodulans sp. nov.</title>
        <authorList>
            <person name="Claassens R."/>
            <person name="Venter S.N."/>
            <person name="Beukes C.W."/>
            <person name="Stepkowski T."/>
            <person name="Steenkamp E.T."/>
        </authorList>
    </citation>
    <scope>NUCLEOTIDE SEQUENCE</scope>
    <source>
        <strain evidence="3">14AB</strain>
    </source>
</reference>
<dbReference type="RefSeq" id="WP_270166318.1">
    <property type="nucleotide sequence ID" value="NZ_CP089391.1"/>
</dbReference>
<name>A0ABY7MNM5_9BRAD</name>
<evidence type="ECO:0000256" key="1">
    <source>
        <dbReference type="SAM" id="Phobius"/>
    </source>
</evidence>
<dbReference type="InterPro" id="IPR000014">
    <property type="entry name" value="PAS"/>
</dbReference>
<evidence type="ECO:0000313" key="3">
    <source>
        <dbReference type="EMBL" id="WBL79954.1"/>
    </source>
</evidence>
<feature type="domain" description="PAS" evidence="2">
    <location>
        <begin position="125"/>
        <end position="193"/>
    </location>
</feature>
<gene>
    <name evidence="3" type="ORF">I3J27_05860</name>
</gene>
<organism evidence="3 4">
    <name type="scientific">Bradyrhizobium xenonodulans</name>
    <dbReference type="NCBI Taxonomy" id="2736875"/>
    <lineage>
        <taxon>Bacteria</taxon>
        <taxon>Pseudomonadati</taxon>
        <taxon>Pseudomonadota</taxon>
        <taxon>Alphaproteobacteria</taxon>
        <taxon>Hyphomicrobiales</taxon>
        <taxon>Nitrobacteraceae</taxon>
        <taxon>Bradyrhizobium</taxon>
    </lineage>
</organism>
<feature type="transmembrane region" description="Helical" evidence="1">
    <location>
        <begin position="6"/>
        <end position="28"/>
    </location>
</feature>
<keyword evidence="1" id="KW-1133">Transmembrane helix</keyword>
<dbReference type="EMBL" id="CP089391">
    <property type="protein sequence ID" value="WBL79954.1"/>
    <property type="molecule type" value="Genomic_DNA"/>
</dbReference>
<dbReference type="Proteomes" id="UP001179614">
    <property type="component" value="Chromosome"/>
</dbReference>
<keyword evidence="1" id="KW-0812">Transmembrane</keyword>
<dbReference type="InterPro" id="IPR035965">
    <property type="entry name" value="PAS-like_dom_sf"/>
</dbReference>
<dbReference type="Gene3D" id="3.30.450.20">
    <property type="entry name" value="PAS domain"/>
    <property type="match status" value="1"/>
</dbReference>
<keyword evidence="4" id="KW-1185">Reference proteome</keyword>
<feature type="transmembrane region" description="Helical" evidence="1">
    <location>
        <begin position="85"/>
        <end position="105"/>
    </location>
</feature>
<evidence type="ECO:0000259" key="2">
    <source>
        <dbReference type="SMART" id="SM00091"/>
    </source>
</evidence>
<dbReference type="Pfam" id="PF12860">
    <property type="entry name" value="PAS_7"/>
    <property type="match status" value="1"/>
</dbReference>
<accession>A0ABY7MNM5</accession>
<protein>
    <submittedName>
        <fullName evidence="3">PAS-domain containing protein</fullName>
    </submittedName>
</protein>